<proteinExistence type="predicted"/>
<protein>
    <submittedName>
        <fullName evidence="1">Uncharacterized protein</fullName>
    </submittedName>
</protein>
<sequence>MVSCLHYALTHFRLSNRAPQTSTPPQDSITILTNPEIIAINQDTVIRGPLKPFFLGKHRSHMRSVCFAVPPFCLALDMHIIATDERYAARDLWKHQDKGVYGNLFLDGSISIHTVRANILMEQP</sequence>
<reference evidence="1" key="1">
    <citation type="submission" date="2018-04" db="EMBL/GenBank/DDBJ databases">
        <title>Whole genome sequencing of Hypsizygus marmoreus.</title>
        <authorList>
            <person name="Choi I.-G."/>
            <person name="Min B."/>
            <person name="Kim J.-G."/>
            <person name="Kim S."/>
            <person name="Oh Y.-L."/>
            <person name="Kong W.-S."/>
            <person name="Park H."/>
            <person name="Jeong J."/>
            <person name="Song E.-S."/>
        </authorList>
    </citation>
    <scope>NUCLEOTIDE SEQUENCE [LARGE SCALE GENOMIC DNA]</scope>
    <source>
        <strain evidence="1">51987-8</strain>
    </source>
</reference>
<keyword evidence="2" id="KW-1185">Reference proteome</keyword>
<organism evidence="1 2">
    <name type="scientific">Hypsizygus marmoreus</name>
    <name type="common">White beech mushroom</name>
    <name type="synonym">Agaricus marmoreus</name>
    <dbReference type="NCBI Taxonomy" id="39966"/>
    <lineage>
        <taxon>Eukaryota</taxon>
        <taxon>Fungi</taxon>
        <taxon>Dikarya</taxon>
        <taxon>Basidiomycota</taxon>
        <taxon>Agaricomycotina</taxon>
        <taxon>Agaricomycetes</taxon>
        <taxon>Agaricomycetidae</taxon>
        <taxon>Agaricales</taxon>
        <taxon>Tricholomatineae</taxon>
        <taxon>Lyophyllaceae</taxon>
        <taxon>Hypsizygus</taxon>
    </lineage>
</organism>
<evidence type="ECO:0000313" key="2">
    <source>
        <dbReference type="Proteomes" id="UP000076154"/>
    </source>
</evidence>
<gene>
    <name evidence="1" type="ORF">Hypma_015915</name>
</gene>
<dbReference type="InParanoid" id="A0A369K7M2"/>
<evidence type="ECO:0000313" key="1">
    <source>
        <dbReference type="EMBL" id="RDB28665.1"/>
    </source>
</evidence>
<accession>A0A369K7M2</accession>
<name>A0A369K7M2_HYPMA</name>
<dbReference type="STRING" id="39966.A0A369K7M2"/>
<comment type="caution">
    <text evidence="1">The sequence shown here is derived from an EMBL/GenBank/DDBJ whole genome shotgun (WGS) entry which is preliminary data.</text>
</comment>
<dbReference type="EMBL" id="LUEZ02000010">
    <property type="protein sequence ID" value="RDB28665.1"/>
    <property type="molecule type" value="Genomic_DNA"/>
</dbReference>
<dbReference type="AlphaFoldDB" id="A0A369K7M2"/>
<dbReference type="Proteomes" id="UP000076154">
    <property type="component" value="Unassembled WGS sequence"/>
</dbReference>